<name>A0A6G1DUB9_9ORYZ</name>
<dbReference type="EMBL" id="SPHZ02000005">
    <property type="protein sequence ID" value="KAF0916120.1"/>
    <property type="molecule type" value="Genomic_DNA"/>
</dbReference>
<dbReference type="AlphaFoldDB" id="A0A6G1DUB9"/>
<comment type="caution">
    <text evidence="2">The sequence shown here is derived from an EMBL/GenBank/DDBJ whole genome shotgun (WGS) entry which is preliminary data.</text>
</comment>
<keyword evidence="3" id="KW-1185">Reference proteome</keyword>
<feature type="compositionally biased region" description="Basic residues" evidence="1">
    <location>
        <begin position="22"/>
        <end position="48"/>
    </location>
</feature>
<sequence length="115" mass="12901">MDRLFLKPPRGANATDQELQRKHQAKKRKKKGKRQTTSKNGKRSKNIRQWRPPQGQIRGREAAMDGISGGGGESSGEVGKFWRFERREVVVTGHLRGLQRCALDHLGRPIMGTGG</sequence>
<dbReference type="Proteomes" id="UP000479710">
    <property type="component" value="Unassembled WGS sequence"/>
</dbReference>
<evidence type="ECO:0000256" key="1">
    <source>
        <dbReference type="SAM" id="MobiDB-lite"/>
    </source>
</evidence>
<reference evidence="2 3" key="1">
    <citation type="submission" date="2019-11" db="EMBL/GenBank/DDBJ databases">
        <title>Whole genome sequence of Oryza granulata.</title>
        <authorList>
            <person name="Li W."/>
        </authorList>
    </citation>
    <scope>NUCLEOTIDE SEQUENCE [LARGE SCALE GENOMIC DNA]</scope>
    <source>
        <strain evidence="3">cv. Menghai</strain>
        <tissue evidence="2">Leaf</tissue>
    </source>
</reference>
<evidence type="ECO:0000313" key="3">
    <source>
        <dbReference type="Proteomes" id="UP000479710"/>
    </source>
</evidence>
<proteinExistence type="predicted"/>
<evidence type="ECO:0000313" key="2">
    <source>
        <dbReference type="EMBL" id="KAF0916120.1"/>
    </source>
</evidence>
<accession>A0A6G1DUB9</accession>
<organism evidence="2 3">
    <name type="scientific">Oryza meyeriana var. granulata</name>
    <dbReference type="NCBI Taxonomy" id="110450"/>
    <lineage>
        <taxon>Eukaryota</taxon>
        <taxon>Viridiplantae</taxon>
        <taxon>Streptophyta</taxon>
        <taxon>Embryophyta</taxon>
        <taxon>Tracheophyta</taxon>
        <taxon>Spermatophyta</taxon>
        <taxon>Magnoliopsida</taxon>
        <taxon>Liliopsida</taxon>
        <taxon>Poales</taxon>
        <taxon>Poaceae</taxon>
        <taxon>BOP clade</taxon>
        <taxon>Oryzoideae</taxon>
        <taxon>Oryzeae</taxon>
        <taxon>Oryzinae</taxon>
        <taxon>Oryza</taxon>
        <taxon>Oryza meyeriana</taxon>
    </lineage>
</organism>
<feature type="region of interest" description="Disordered" evidence="1">
    <location>
        <begin position="1"/>
        <end position="77"/>
    </location>
</feature>
<gene>
    <name evidence="2" type="ORF">E2562_000726</name>
</gene>
<protein>
    <submittedName>
        <fullName evidence="2">Uncharacterized protein</fullName>
    </submittedName>
</protein>